<sequence>MTRLWPICGIDDPTTGSLLLPPDAVPIGDYPSVFLEDRTSSW</sequence>
<reference evidence="1 2" key="1">
    <citation type="submission" date="2019-03" db="EMBL/GenBank/DDBJ databases">
        <title>Genomic Encyclopedia of Type Strains, Phase IV (KMG-V): Genome sequencing to study the core and pangenomes of soil and plant-associated prokaryotes.</title>
        <authorList>
            <person name="Whitman W."/>
        </authorList>
    </citation>
    <scope>NUCLEOTIDE SEQUENCE [LARGE SCALE GENOMIC DNA]</scope>
    <source>
        <strain evidence="1 2">FB403</strain>
    </source>
</reference>
<evidence type="ECO:0000313" key="1">
    <source>
        <dbReference type="EMBL" id="TCU15570.1"/>
    </source>
</evidence>
<dbReference type="EMBL" id="SMBI01000019">
    <property type="protein sequence ID" value="TCU15570.1"/>
    <property type="molecule type" value="Genomic_DNA"/>
</dbReference>
<dbReference type="AlphaFoldDB" id="A0AAX2QC60"/>
<proteinExistence type="predicted"/>
<evidence type="ECO:0000313" key="2">
    <source>
        <dbReference type="Proteomes" id="UP000295021"/>
    </source>
</evidence>
<gene>
    <name evidence="1" type="ORF">EV131_119117</name>
</gene>
<name>A0AAX2QC60_9HYPH</name>
<dbReference type="Proteomes" id="UP000295021">
    <property type="component" value="Unassembled WGS sequence"/>
</dbReference>
<comment type="caution">
    <text evidence="1">The sequence shown here is derived from an EMBL/GenBank/DDBJ whole genome shotgun (WGS) entry which is preliminary data.</text>
</comment>
<protein>
    <submittedName>
        <fullName evidence="1">Uncharacterized protein</fullName>
    </submittedName>
</protein>
<organism evidence="1 2">
    <name type="scientific">Rhizobium laguerreae</name>
    <dbReference type="NCBI Taxonomy" id="1076926"/>
    <lineage>
        <taxon>Bacteria</taxon>
        <taxon>Pseudomonadati</taxon>
        <taxon>Pseudomonadota</taxon>
        <taxon>Alphaproteobacteria</taxon>
        <taxon>Hyphomicrobiales</taxon>
        <taxon>Rhizobiaceae</taxon>
        <taxon>Rhizobium/Agrobacterium group</taxon>
        <taxon>Rhizobium</taxon>
    </lineage>
</organism>
<accession>A0AAX2QC60</accession>